<dbReference type="OMA" id="FAKCAGF"/>
<dbReference type="AlphaFoldDB" id="A0A1U7ZA08"/>
<dbReference type="PANTHER" id="PTHR33116">
    <property type="entry name" value="REVERSE TRANSCRIPTASE ZINC-BINDING DOMAIN-CONTAINING PROTEIN-RELATED-RELATED"/>
    <property type="match status" value="1"/>
</dbReference>
<accession>A0A1U7ZA08</accession>
<reference evidence="2" key="1">
    <citation type="submission" date="2025-08" db="UniProtKB">
        <authorList>
            <consortium name="RefSeq"/>
        </authorList>
    </citation>
    <scope>IDENTIFICATION</scope>
</reference>
<dbReference type="RefSeq" id="XP_010249422.1">
    <property type="nucleotide sequence ID" value="XM_010251120.1"/>
</dbReference>
<dbReference type="Proteomes" id="UP000189703">
    <property type="component" value="Unplaced"/>
</dbReference>
<dbReference type="GeneID" id="104591963"/>
<evidence type="ECO:0000313" key="1">
    <source>
        <dbReference type="Proteomes" id="UP000189703"/>
    </source>
</evidence>
<dbReference type="KEGG" id="nnu:104591963"/>
<protein>
    <submittedName>
        <fullName evidence="2">Uncharacterized protein LOC104591963</fullName>
    </submittedName>
</protein>
<keyword evidence="1" id="KW-1185">Reference proteome</keyword>
<dbReference type="eggNOG" id="KOG1075">
    <property type="taxonomic scope" value="Eukaryota"/>
</dbReference>
<gene>
    <name evidence="2" type="primary">LOC104591963</name>
</gene>
<proteinExistence type="predicted"/>
<dbReference type="OrthoDB" id="1938625at2759"/>
<dbReference type="PANTHER" id="PTHR33116:SF78">
    <property type="entry name" value="OS12G0587133 PROTEIN"/>
    <property type="match status" value="1"/>
</dbReference>
<dbReference type="InParanoid" id="A0A1U7ZA08"/>
<organism evidence="1 2">
    <name type="scientific">Nelumbo nucifera</name>
    <name type="common">Sacred lotus</name>
    <dbReference type="NCBI Taxonomy" id="4432"/>
    <lineage>
        <taxon>Eukaryota</taxon>
        <taxon>Viridiplantae</taxon>
        <taxon>Streptophyta</taxon>
        <taxon>Embryophyta</taxon>
        <taxon>Tracheophyta</taxon>
        <taxon>Spermatophyta</taxon>
        <taxon>Magnoliopsida</taxon>
        <taxon>Proteales</taxon>
        <taxon>Nelumbonaceae</taxon>
        <taxon>Nelumbo</taxon>
    </lineage>
</organism>
<name>A0A1U7ZA08_NELNU</name>
<evidence type="ECO:0000313" key="2">
    <source>
        <dbReference type="RefSeq" id="XP_010249422.1"/>
    </source>
</evidence>
<sequence length="138" mass="15137">MEILTFFCKKAAESGDWEGFSMVSGGEKVNILQFADDTVCFVDASPSQVELILGILSWFEVIIGLKVNWNKSQIIPVGLVSNFAKCAGFLTCQIETLPVKYLGPSLGVSSGSSAIWDPVIERLERKLASWKAKYLSLL</sequence>